<dbReference type="ESTHER" id="9burk-q5vje1">
    <property type="family name" value="Hormone-sensitive_lipase_like"/>
</dbReference>
<dbReference type="Pfam" id="PF07859">
    <property type="entry name" value="Abhydrolase_3"/>
    <property type="match status" value="1"/>
</dbReference>
<feature type="domain" description="Alpha/beta hydrolase fold-3" evidence="2">
    <location>
        <begin position="75"/>
        <end position="276"/>
    </location>
</feature>
<dbReference type="InterPro" id="IPR050300">
    <property type="entry name" value="GDXG_lipolytic_enzyme"/>
</dbReference>
<reference evidence="3" key="1">
    <citation type="journal article" date="2005" name="Environ. Microbiol.">
        <title>Proposed involvement of a soluble methane monooxygenase homologue in the cyclohexane-dependent growth of a new Brachymonas species.</title>
        <authorList>
            <person name="Brzostowicz P.C."/>
            <person name="Walters D.M."/>
            <person name="Jackson R.E."/>
            <person name="Halsey K.H."/>
            <person name="Ni H."/>
            <person name="Rouviere P.E."/>
        </authorList>
    </citation>
    <scope>NUCLEOTIDE SEQUENCE</scope>
</reference>
<dbReference type="GO" id="GO:0016787">
    <property type="term" value="F:hydrolase activity"/>
    <property type="evidence" value="ECO:0007669"/>
    <property type="project" value="UniProtKB-KW"/>
</dbReference>
<dbReference type="InterPro" id="IPR029058">
    <property type="entry name" value="AB_hydrolase_fold"/>
</dbReference>
<sequence length="302" mass="32812">MASPESQDLVNLYKGWVAAMQAQPDMPLEGIRKLFSHWGDVTVDPPGVDYIEVDVAGIPAMWAIPKNSAQDRALLCSHGGGYVVGSMYTHRKLFGHIAKAVGCRALIVDYRRAPENPHPGPVNDMATAYRWLLEHEKLAPSHIALTGDSAGGALALTTIARIRELGLPLPAATMPMSPWAGWDTSGKTYDTNKDKDALVSRDTTEGLGSLFIGNGDPKDPLANPLYIDYKGFPPIYLQVGDAETLLDDSLRIAERAKAAGVDVRIDVFPEMQHVFQFLAGNAPEADEAIQRMASWVRPKIGL</sequence>
<dbReference type="EMBL" id="AY437859">
    <property type="protein sequence ID" value="AAR99067.1"/>
    <property type="molecule type" value="Genomic_DNA"/>
</dbReference>
<gene>
    <name evidence="3" type="primary">chnC</name>
</gene>
<evidence type="ECO:0000259" key="2">
    <source>
        <dbReference type="Pfam" id="PF07859"/>
    </source>
</evidence>
<dbReference type="InterPro" id="IPR013094">
    <property type="entry name" value="AB_hydrolase_3"/>
</dbReference>
<proteinExistence type="predicted"/>
<evidence type="ECO:0000256" key="1">
    <source>
        <dbReference type="ARBA" id="ARBA00022801"/>
    </source>
</evidence>
<protein>
    <submittedName>
        <fullName evidence="3">Putative caprolactone hydrolase</fullName>
    </submittedName>
</protein>
<accession>Q5VJE1</accession>
<evidence type="ECO:0000313" key="3">
    <source>
        <dbReference type="EMBL" id="AAR99067.1"/>
    </source>
</evidence>
<dbReference type="AlphaFoldDB" id="Q5VJE1"/>
<dbReference type="PANTHER" id="PTHR48081:SF8">
    <property type="entry name" value="ALPHA_BETA HYDROLASE FOLD-3 DOMAIN-CONTAINING PROTEIN-RELATED"/>
    <property type="match status" value="1"/>
</dbReference>
<organism evidence="3">
    <name type="scientific">Brachymonas petroleovorans</name>
    <dbReference type="NCBI Taxonomy" id="240505"/>
    <lineage>
        <taxon>Bacteria</taxon>
        <taxon>Pseudomonadati</taxon>
        <taxon>Pseudomonadota</taxon>
        <taxon>Betaproteobacteria</taxon>
        <taxon>Burkholderiales</taxon>
        <taxon>Comamonadaceae</taxon>
        <taxon>Brachymonas</taxon>
    </lineage>
</organism>
<keyword evidence="1 3" id="KW-0378">Hydrolase</keyword>
<dbReference type="PANTHER" id="PTHR48081">
    <property type="entry name" value="AB HYDROLASE SUPERFAMILY PROTEIN C4A8.06C"/>
    <property type="match status" value="1"/>
</dbReference>
<name>Q5VJE1_9BURK</name>
<dbReference type="SUPFAM" id="SSF53474">
    <property type="entry name" value="alpha/beta-Hydrolases"/>
    <property type="match status" value="1"/>
</dbReference>
<dbReference type="Gene3D" id="3.40.50.1820">
    <property type="entry name" value="alpha/beta hydrolase"/>
    <property type="match status" value="1"/>
</dbReference>